<name>A0A2P2P9C3_RHIMU</name>
<organism evidence="1">
    <name type="scientific">Rhizophora mucronata</name>
    <name type="common">Asiatic mangrove</name>
    <dbReference type="NCBI Taxonomy" id="61149"/>
    <lineage>
        <taxon>Eukaryota</taxon>
        <taxon>Viridiplantae</taxon>
        <taxon>Streptophyta</taxon>
        <taxon>Embryophyta</taxon>
        <taxon>Tracheophyta</taxon>
        <taxon>Spermatophyta</taxon>
        <taxon>Magnoliopsida</taxon>
        <taxon>eudicotyledons</taxon>
        <taxon>Gunneridae</taxon>
        <taxon>Pentapetalae</taxon>
        <taxon>rosids</taxon>
        <taxon>fabids</taxon>
        <taxon>Malpighiales</taxon>
        <taxon>Rhizophoraceae</taxon>
        <taxon>Rhizophora</taxon>
    </lineage>
</organism>
<sequence>MFNEFCDIFLTCMQNHDIDLYSLAMAPIVSSYVFF</sequence>
<reference evidence="1" key="1">
    <citation type="submission" date="2018-02" db="EMBL/GenBank/DDBJ databases">
        <title>Rhizophora mucronata_Transcriptome.</title>
        <authorList>
            <person name="Meera S.P."/>
            <person name="Sreeshan A."/>
            <person name="Augustine A."/>
        </authorList>
    </citation>
    <scope>NUCLEOTIDE SEQUENCE</scope>
    <source>
        <tissue evidence="1">Leaf</tissue>
    </source>
</reference>
<proteinExistence type="predicted"/>
<dbReference type="EMBL" id="GGEC01070749">
    <property type="protein sequence ID" value="MBX51233.1"/>
    <property type="molecule type" value="Transcribed_RNA"/>
</dbReference>
<accession>A0A2P2P9C3</accession>
<protein>
    <submittedName>
        <fullName evidence="1">Uncharacterized protein</fullName>
    </submittedName>
</protein>
<evidence type="ECO:0000313" key="1">
    <source>
        <dbReference type="EMBL" id="MBX51233.1"/>
    </source>
</evidence>
<dbReference type="AlphaFoldDB" id="A0A2P2P9C3"/>